<dbReference type="GO" id="GO:0000976">
    <property type="term" value="F:transcription cis-regulatory region binding"/>
    <property type="evidence" value="ECO:0007669"/>
    <property type="project" value="TreeGrafter"/>
</dbReference>
<dbReference type="SMART" id="SM00448">
    <property type="entry name" value="REC"/>
    <property type="match status" value="1"/>
</dbReference>
<dbReference type="CDD" id="cd00383">
    <property type="entry name" value="trans_reg_C"/>
    <property type="match status" value="1"/>
</dbReference>
<feature type="domain" description="Response regulatory" evidence="8">
    <location>
        <begin position="3"/>
        <end position="117"/>
    </location>
</feature>
<feature type="domain" description="OmpR/PhoB-type" evidence="9">
    <location>
        <begin position="125"/>
        <end position="223"/>
    </location>
</feature>
<keyword evidence="3" id="KW-0805">Transcription regulation</keyword>
<evidence type="ECO:0000259" key="9">
    <source>
        <dbReference type="PROSITE" id="PS51755"/>
    </source>
</evidence>
<evidence type="ECO:0000256" key="4">
    <source>
        <dbReference type="ARBA" id="ARBA00023125"/>
    </source>
</evidence>
<dbReference type="GO" id="GO:0006355">
    <property type="term" value="P:regulation of DNA-templated transcription"/>
    <property type="evidence" value="ECO:0007669"/>
    <property type="project" value="InterPro"/>
</dbReference>
<dbReference type="GO" id="GO:0000156">
    <property type="term" value="F:phosphorelay response regulator activity"/>
    <property type="evidence" value="ECO:0007669"/>
    <property type="project" value="TreeGrafter"/>
</dbReference>
<dbReference type="PANTHER" id="PTHR48111:SF76">
    <property type="entry name" value="TWO-COMPONENT RESPONSE REGULATOR"/>
    <property type="match status" value="1"/>
</dbReference>
<dbReference type="RefSeq" id="WP_057833481.1">
    <property type="nucleotide sequence ID" value="NZ_LLXZ01000003.1"/>
</dbReference>
<comment type="caution">
    <text evidence="10">The sequence shown here is derived from an EMBL/GenBank/DDBJ whole genome shotgun (WGS) entry which is preliminary data.</text>
</comment>
<dbReference type="InterPro" id="IPR001867">
    <property type="entry name" value="OmpR/PhoB-type_DNA-bd"/>
</dbReference>
<proteinExistence type="predicted"/>
<dbReference type="PROSITE" id="PS51755">
    <property type="entry name" value="OMPR_PHOB"/>
    <property type="match status" value="1"/>
</dbReference>
<evidence type="ECO:0000256" key="3">
    <source>
        <dbReference type="ARBA" id="ARBA00023015"/>
    </source>
</evidence>
<dbReference type="EMBL" id="LLXZ01000003">
    <property type="protein sequence ID" value="KRR15369.1"/>
    <property type="molecule type" value="Genomic_DNA"/>
</dbReference>
<dbReference type="Gene3D" id="3.40.50.2300">
    <property type="match status" value="1"/>
</dbReference>
<dbReference type="InterPro" id="IPR011006">
    <property type="entry name" value="CheY-like_superfamily"/>
</dbReference>
<dbReference type="Proteomes" id="UP000050863">
    <property type="component" value="Unassembled WGS sequence"/>
</dbReference>
<feature type="modified residue" description="4-aspartylphosphate" evidence="6">
    <location>
        <position position="52"/>
    </location>
</feature>
<dbReference type="FunFam" id="1.10.10.10:FF:000005">
    <property type="entry name" value="Two-component system response regulator"/>
    <property type="match status" value="1"/>
</dbReference>
<name>A0A0R3M5T4_9BRAD</name>
<accession>A0A0R3M5T4</accession>
<reference evidence="10 11" key="1">
    <citation type="submission" date="2014-03" db="EMBL/GenBank/DDBJ databases">
        <title>Bradyrhizobium valentinum sp. nov., isolated from effective nodules of Lupinus mariae-josephae, a lupine endemic of basic-lime soils in Eastern Spain.</title>
        <authorList>
            <person name="Duran D."/>
            <person name="Rey L."/>
            <person name="Navarro A."/>
            <person name="Busquets A."/>
            <person name="Imperial J."/>
            <person name="Ruiz-Argueso T."/>
        </authorList>
    </citation>
    <scope>NUCLEOTIDE SEQUENCE [LARGE SCALE GENOMIC DNA]</scope>
    <source>
        <strain evidence="10 11">PAC68</strain>
    </source>
</reference>
<keyword evidence="1 6" id="KW-0597">Phosphoprotein</keyword>
<evidence type="ECO:0000313" key="11">
    <source>
        <dbReference type="Proteomes" id="UP000050863"/>
    </source>
</evidence>
<dbReference type="OrthoDB" id="9802426at2"/>
<evidence type="ECO:0000313" key="10">
    <source>
        <dbReference type="EMBL" id="KRR15369.1"/>
    </source>
</evidence>
<dbReference type="SMART" id="SM00862">
    <property type="entry name" value="Trans_reg_C"/>
    <property type="match status" value="1"/>
</dbReference>
<gene>
    <name evidence="10" type="ORF">CQ12_16110</name>
</gene>
<dbReference type="Pfam" id="PF00072">
    <property type="entry name" value="Response_reg"/>
    <property type="match status" value="1"/>
</dbReference>
<dbReference type="InterPro" id="IPR039420">
    <property type="entry name" value="WalR-like"/>
</dbReference>
<evidence type="ECO:0000259" key="8">
    <source>
        <dbReference type="PROSITE" id="PS50110"/>
    </source>
</evidence>
<keyword evidence="11" id="KW-1185">Reference proteome</keyword>
<dbReference type="GO" id="GO:0032993">
    <property type="term" value="C:protein-DNA complex"/>
    <property type="evidence" value="ECO:0007669"/>
    <property type="project" value="TreeGrafter"/>
</dbReference>
<keyword evidence="2" id="KW-0902">Two-component regulatory system</keyword>
<evidence type="ECO:0000256" key="5">
    <source>
        <dbReference type="ARBA" id="ARBA00023163"/>
    </source>
</evidence>
<dbReference type="Gene3D" id="1.10.10.10">
    <property type="entry name" value="Winged helix-like DNA-binding domain superfamily/Winged helix DNA-binding domain"/>
    <property type="match status" value="1"/>
</dbReference>
<keyword evidence="5" id="KW-0804">Transcription</keyword>
<sequence>MTKVLLIEDDDETAGEITAELADRGFEVEWSSDGLDGLAKARDLRPDAMIVDRLLPGMDGLTVIESLRKDQVRTPVLVLSALGAVDDRVRGLRMGGDDYLTKPFAIVELVARIEALLRRPPETRETKLRVGQLELDLIERTARRGERKIDLLPREFRLLEYMMRRSDQLLTRAMLLEEVWNYKFVPATNLVDVHMGRVRHKVDGAGDTPMIHNVRGAGFILRAVP</sequence>
<keyword evidence="4 7" id="KW-0238">DNA-binding</keyword>
<protein>
    <submittedName>
        <fullName evidence="10">Two-component system response regulator</fullName>
    </submittedName>
</protein>
<dbReference type="InterPro" id="IPR036388">
    <property type="entry name" value="WH-like_DNA-bd_sf"/>
</dbReference>
<evidence type="ECO:0000256" key="6">
    <source>
        <dbReference type="PROSITE-ProRule" id="PRU00169"/>
    </source>
</evidence>
<organism evidence="10 11">
    <name type="scientific">Bradyrhizobium jicamae</name>
    <dbReference type="NCBI Taxonomy" id="280332"/>
    <lineage>
        <taxon>Bacteria</taxon>
        <taxon>Pseudomonadati</taxon>
        <taxon>Pseudomonadota</taxon>
        <taxon>Alphaproteobacteria</taxon>
        <taxon>Hyphomicrobiales</taxon>
        <taxon>Nitrobacteraceae</taxon>
        <taxon>Bradyrhizobium</taxon>
    </lineage>
</organism>
<dbReference type="InterPro" id="IPR001789">
    <property type="entry name" value="Sig_transdc_resp-reg_receiver"/>
</dbReference>
<feature type="DNA-binding region" description="OmpR/PhoB-type" evidence="7">
    <location>
        <begin position="125"/>
        <end position="223"/>
    </location>
</feature>
<dbReference type="PROSITE" id="PS50110">
    <property type="entry name" value="RESPONSE_REGULATORY"/>
    <property type="match status" value="1"/>
</dbReference>
<dbReference type="STRING" id="280332.CQ12_16110"/>
<dbReference type="Pfam" id="PF00486">
    <property type="entry name" value="Trans_reg_C"/>
    <property type="match status" value="1"/>
</dbReference>
<evidence type="ECO:0000256" key="2">
    <source>
        <dbReference type="ARBA" id="ARBA00023012"/>
    </source>
</evidence>
<dbReference type="SUPFAM" id="SSF52172">
    <property type="entry name" value="CheY-like"/>
    <property type="match status" value="1"/>
</dbReference>
<evidence type="ECO:0000256" key="1">
    <source>
        <dbReference type="ARBA" id="ARBA00022553"/>
    </source>
</evidence>
<dbReference type="Gene3D" id="6.10.250.690">
    <property type="match status" value="1"/>
</dbReference>
<dbReference type="PANTHER" id="PTHR48111">
    <property type="entry name" value="REGULATOR OF RPOS"/>
    <property type="match status" value="1"/>
</dbReference>
<dbReference type="AlphaFoldDB" id="A0A0R3M5T4"/>
<evidence type="ECO:0000256" key="7">
    <source>
        <dbReference type="PROSITE-ProRule" id="PRU01091"/>
    </source>
</evidence>
<dbReference type="GO" id="GO:0005829">
    <property type="term" value="C:cytosol"/>
    <property type="evidence" value="ECO:0007669"/>
    <property type="project" value="TreeGrafter"/>
</dbReference>